<dbReference type="Proteomes" id="UP001165302">
    <property type="component" value="Unassembled WGS sequence"/>
</dbReference>
<proteinExistence type="predicted"/>
<dbReference type="EMBL" id="JADEYP010000028">
    <property type="protein sequence ID" value="MCA5006200.1"/>
    <property type="molecule type" value="Genomic_DNA"/>
</dbReference>
<protein>
    <submittedName>
        <fullName evidence="1">DUF4302 domain-containing protein</fullName>
    </submittedName>
</protein>
<organism evidence="1 2">
    <name type="scientific">Sphingobacterium bovistauri</name>
    <dbReference type="NCBI Taxonomy" id="2781959"/>
    <lineage>
        <taxon>Bacteria</taxon>
        <taxon>Pseudomonadati</taxon>
        <taxon>Bacteroidota</taxon>
        <taxon>Sphingobacteriia</taxon>
        <taxon>Sphingobacteriales</taxon>
        <taxon>Sphingobacteriaceae</taxon>
        <taxon>Sphingobacterium</taxon>
    </lineage>
</organism>
<accession>A0ABS7Z7S4</accession>
<reference evidence="1" key="1">
    <citation type="submission" date="2020-10" db="EMBL/GenBank/DDBJ databases">
        <authorList>
            <person name="Lu T."/>
            <person name="Wang Q."/>
            <person name="Han X."/>
        </authorList>
    </citation>
    <scope>NUCLEOTIDE SEQUENCE</scope>
    <source>
        <strain evidence="1">WQ 366</strain>
    </source>
</reference>
<evidence type="ECO:0000313" key="2">
    <source>
        <dbReference type="Proteomes" id="UP001165302"/>
    </source>
</evidence>
<dbReference type="PROSITE" id="PS51257">
    <property type="entry name" value="PROKAR_LIPOPROTEIN"/>
    <property type="match status" value="1"/>
</dbReference>
<dbReference type="RefSeq" id="WP_225554562.1">
    <property type="nucleotide sequence ID" value="NZ_JADEYP010000028.1"/>
</dbReference>
<dbReference type="InterPro" id="IPR025396">
    <property type="entry name" value="DUF4302"/>
</dbReference>
<comment type="caution">
    <text evidence="1">The sequence shown here is derived from an EMBL/GenBank/DDBJ whole genome shotgun (WGS) entry which is preliminary data.</text>
</comment>
<gene>
    <name evidence="1" type="ORF">IPZ78_13680</name>
</gene>
<dbReference type="Pfam" id="PF14135">
    <property type="entry name" value="DUF4302"/>
    <property type="match status" value="1"/>
</dbReference>
<sequence length="422" mass="47691">MKNYLLFGLFFITLFSCKKDDSAILESPDKRLNMTLADYEKHLVDTEFGWIGYLLTGTEKVHVFKMAFSDKNRVNMSSDYAKTNAESSYILRALQKPTLIFDTYSTIHIINDPSSNVSGGEIGEGQITDFEFQFIRASQDTIELEGVLNKSKFFLIKAKSKKELDDSFNIYQDIKNEYNKLQTYFRRVNVGGIDCEININDANKRFTLKYLENDELVIKDVNYFNVGNRLRFFQTIKLGDTEINGLNDFRYDDQAKAVVATTFGGKEFVIKEETKPLKYEVNVPKLWIDWTAASGYVSAYEGFHANGSDDGLGLKTLAGFRRLDFVAPTATVSNHVARIVASTNYGPIFKTTINENGIVIFTQTGTSGTVPSAATDTFNKYVAQYTQPEGYYIIRVKGGGTRDQIYDMVSVSDGKAWATWAY</sequence>
<keyword evidence="2" id="KW-1185">Reference proteome</keyword>
<name>A0ABS7Z7S4_9SPHI</name>
<evidence type="ECO:0000313" key="1">
    <source>
        <dbReference type="EMBL" id="MCA5006200.1"/>
    </source>
</evidence>